<dbReference type="Proteomes" id="UP000431092">
    <property type="component" value="Unassembled WGS sequence"/>
</dbReference>
<feature type="transmembrane region" description="Helical" evidence="1">
    <location>
        <begin position="101"/>
        <end position="123"/>
    </location>
</feature>
<dbReference type="AlphaFoldDB" id="A0A6I3INN0"/>
<feature type="transmembrane region" description="Helical" evidence="1">
    <location>
        <begin position="215"/>
        <end position="237"/>
    </location>
</feature>
<sequence length="327" mass="34546">MTVRSPRPHVDLGARARRRTLLVTLVPLLACLAVPGVLLLLWWPRLPDRMASHFSITGVPDQVGQAAAQVTGFYGALAAVAVVGTLVLVSSRRGPRPAALVAGLVAVEVVLSSVFALVLHAHLDLTDPYAARLPVPSAAVAVALGLLAGWLAARLCPEGPAAPTSPPAPRLRQELPPGTRAVWVSRTGQPRWMTVVLVVGAVVPLALMLRDRAWSLAWVPALVLVIGAAFTGYRVTVDEAGLRWRGRLGLPRGHVPLEDVAAAEVVQVDPVDYGGWGYRLSPVLGPALVTRGGSALRVTRHDGRRFTITVDDAATGAALLEALSRRP</sequence>
<keyword evidence="1" id="KW-0812">Transmembrane</keyword>
<feature type="transmembrane region" description="Helical" evidence="1">
    <location>
        <begin position="135"/>
        <end position="153"/>
    </location>
</feature>
<dbReference type="EMBL" id="WLVL01000021">
    <property type="protein sequence ID" value="MTB71600.1"/>
    <property type="molecule type" value="Genomic_DNA"/>
</dbReference>
<keyword evidence="4" id="KW-1185">Reference proteome</keyword>
<keyword evidence="1" id="KW-1133">Transmembrane helix</keyword>
<feature type="domain" description="DUF1648" evidence="2">
    <location>
        <begin position="33"/>
        <end position="66"/>
    </location>
</feature>
<feature type="transmembrane region" description="Helical" evidence="1">
    <location>
        <begin position="63"/>
        <end position="89"/>
    </location>
</feature>
<accession>A0A6I3INN0</accession>
<feature type="transmembrane region" description="Helical" evidence="1">
    <location>
        <begin position="21"/>
        <end position="43"/>
    </location>
</feature>
<name>A0A6I3INN0_9MICO</name>
<protein>
    <submittedName>
        <fullName evidence="3">DUF1648 domain-containing protein</fullName>
    </submittedName>
</protein>
<dbReference type="RefSeq" id="WP_154592899.1">
    <property type="nucleotide sequence ID" value="NZ_CP171001.1"/>
</dbReference>
<evidence type="ECO:0000256" key="1">
    <source>
        <dbReference type="SAM" id="Phobius"/>
    </source>
</evidence>
<organism evidence="3 4">
    <name type="scientific">Arsenicicoccus cauae</name>
    <dbReference type="NCBI Taxonomy" id="2663847"/>
    <lineage>
        <taxon>Bacteria</taxon>
        <taxon>Bacillati</taxon>
        <taxon>Actinomycetota</taxon>
        <taxon>Actinomycetes</taxon>
        <taxon>Micrococcales</taxon>
        <taxon>Intrasporangiaceae</taxon>
        <taxon>Arsenicicoccus</taxon>
    </lineage>
</organism>
<evidence type="ECO:0000313" key="3">
    <source>
        <dbReference type="EMBL" id="MTB71600.1"/>
    </source>
</evidence>
<feature type="transmembrane region" description="Helical" evidence="1">
    <location>
        <begin position="192"/>
        <end position="209"/>
    </location>
</feature>
<gene>
    <name evidence="3" type="ORF">GGG17_06375</name>
</gene>
<comment type="caution">
    <text evidence="3">The sequence shown here is derived from an EMBL/GenBank/DDBJ whole genome shotgun (WGS) entry which is preliminary data.</text>
</comment>
<keyword evidence="1" id="KW-0472">Membrane</keyword>
<evidence type="ECO:0000259" key="2">
    <source>
        <dbReference type="Pfam" id="PF07853"/>
    </source>
</evidence>
<dbReference type="InterPro" id="IPR012867">
    <property type="entry name" value="DUF1648"/>
</dbReference>
<dbReference type="Pfam" id="PF07853">
    <property type="entry name" value="DUF1648"/>
    <property type="match status" value="1"/>
</dbReference>
<dbReference type="SUPFAM" id="SSF103473">
    <property type="entry name" value="MFS general substrate transporter"/>
    <property type="match status" value="1"/>
</dbReference>
<dbReference type="InterPro" id="IPR036259">
    <property type="entry name" value="MFS_trans_sf"/>
</dbReference>
<reference evidence="3 4" key="1">
    <citation type="submission" date="2019-11" db="EMBL/GenBank/DDBJ databases">
        <title>Whole genome sequencing identifies a novel species of the genus Arsenicicoccus isolated from human blood.</title>
        <authorList>
            <person name="Jeong J.H."/>
            <person name="Kweon O.J."/>
            <person name="Kim H.R."/>
            <person name="Kim T.-H."/>
            <person name="Ha S.-M."/>
            <person name="Lee M.-K."/>
        </authorList>
    </citation>
    <scope>NUCLEOTIDE SEQUENCE [LARGE SCALE GENOMIC DNA]</scope>
    <source>
        <strain evidence="3 4">MKL-02</strain>
    </source>
</reference>
<evidence type="ECO:0000313" key="4">
    <source>
        <dbReference type="Proteomes" id="UP000431092"/>
    </source>
</evidence>
<proteinExistence type="predicted"/>